<dbReference type="PANTHER" id="PTHR12400:SF21">
    <property type="entry name" value="KINASE"/>
    <property type="match status" value="1"/>
</dbReference>
<evidence type="ECO:0000256" key="2">
    <source>
        <dbReference type="ARBA" id="ARBA00022679"/>
    </source>
</evidence>
<organism evidence="5 6">
    <name type="scientific">Blattamonas nauphoetae</name>
    <dbReference type="NCBI Taxonomy" id="2049346"/>
    <lineage>
        <taxon>Eukaryota</taxon>
        <taxon>Metamonada</taxon>
        <taxon>Preaxostyla</taxon>
        <taxon>Oxymonadida</taxon>
        <taxon>Blattamonas</taxon>
    </lineage>
</organism>
<evidence type="ECO:0000313" key="6">
    <source>
        <dbReference type="Proteomes" id="UP001281761"/>
    </source>
</evidence>
<dbReference type="GO" id="GO:0016301">
    <property type="term" value="F:kinase activity"/>
    <property type="evidence" value="ECO:0007669"/>
    <property type="project" value="UniProtKB-KW"/>
</dbReference>
<comment type="similarity">
    <text evidence="1 4">Belongs to the inositol phosphokinase (IPK) family.</text>
</comment>
<accession>A0ABQ9YLE7</accession>
<dbReference type="Pfam" id="PF03770">
    <property type="entry name" value="IPK"/>
    <property type="match status" value="1"/>
</dbReference>
<name>A0ABQ9YLE7_9EUKA</name>
<reference evidence="5 6" key="1">
    <citation type="journal article" date="2022" name="bioRxiv">
        <title>Genomics of Preaxostyla Flagellates Illuminates Evolutionary Transitions and the Path Towards Mitochondrial Loss.</title>
        <authorList>
            <person name="Novak L.V.F."/>
            <person name="Treitli S.C."/>
            <person name="Pyrih J."/>
            <person name="Halakuc P."/>
            <person name="Pipaliya S.V."/>
            <person name="Vacek V."/>
            <person name="Brzon O."/>
            <person name="Soukal P."/>
            <person name="Eme L."/>
            <person name="Dacks J.B."/>
            <person name="Karnkowska A."/>
            <person name="Elias M."/>
            <person name="Hampl V."/>
        </authorList>
    </citation>
    <scope>NUCLEOTIDE SEQUENCE [LARGE SCALE GENOMIC DNA]</scope>
    <source>
        <strain evidence="5">NAU3</strain>
        <tissue evidence="5">Gut</tissue>
    </source>
</reference>
<proteinExistence type="inferred from homology"/>
<comment type="caution">
    <text evidence="5">The sequence shown here is derived from an EMBL/GenBank/DDBJ whole genome shotgun (WGS) entry which is preliminary data.</text>
</comment>
<evidence type="ECO:0000256" key="1">
    <source>
        <dbReference type="ARBA" id="ARBA00007374"/>
    </source>
</evidence>
<dbReference type="InterPro" id="IPR038286">
    <property type="entry name" value="IPK_sf"/>
</dbReference>
<dbReference type="EMBL" id="JARBJD010000002">
    <property type="protein sequence ID" value="KAK2964572.1"/>
    <property type="molecule type" value="Genomic_DNA"/>
</dbReference>
<protein>
    <recommendedName>
        <fullName evidence="4">Kinase</fullName>
        <ecNumber evidence="4">2.7.-.-</ecNumber>
    </recommendedName>
</protein>
<keyword evidence="3 4" id="KW-0418">Kinase</keyword>
<dbReference type="SUPFAM" id="SSF56104">
    <property type="entry name" value="SAICAR synthase-like"/>
    <property type="match status" value="1"/>
</dbReference>
<evidence type="ECO:0000313" key="5">
    <source>
        <dbReference type="EMBL" id="KAK2964572.1"/>
    </source>
</evidence>
<dbReference type="Gene3D" id="3.30.470.160">
    <property type="entry name" value="Inositol polyphosphate kinase"/>
    <property type="match status" value="1"/>
</dbReference>
<keyword evidence="2 4" id="KW-0808">Transferase</keyword>
<gene>
    <name evidence="5" type="ORF">BLNAU_489</name>
</gene>
<dbReference type="InterPro" id="IPR005522">
    <property type="entry name" value="IPK"/>
</dbReference>
<dbReference type="Proteomes" id="UP001281761">
    <property type="component" value="Unassembled WGS sequence"/>
</dbReference>
<evidence type="ECO:0000256" key="3">
    <source>
        <dbReference type="ARBA" id="ARBA00022777"/>
    </source>
</evidence>
<dbReference type="EC" id="2.7.-.-" evidence="4"/>
<dbReference type="PANTHER" id="PTHR12400">
    <property type="entry name" value="INOSITOL POLYPHOSPHATE KINASE"/>
    <property type="match status" value="1"/>
</dbReference>
<keyword evidence="6" id="KW-1185">Reference proteome</keyword>
<sequence>MIDIKMGTIQTPNTVDPARYHHQQTKCLNSTSSVVGYRLAGLSYHNYNNPHLSVFRDKYWGRLIPADQLEPILHSFFSQSQSTVPILESFLHDLNEIISFLLTDEGKAITFIGVSVHLLYDLSTNPPKIGLHLIDFNSCTHSPPTFDTGFLKGLESLRTHLSSVMKILTSESPTQGSFFGGSLDLRFRDEGIENRQLIQKKKIERRIAQQKGNK</sequence>
<evidence type="ECO:0000256" key="4">
    <source>
        <dbReference type="RuleBase" id="RU363090"/>
    </source>
</evidence>